<evidence type="ECO:0000313" key="3">
    <source>
        <dbReference type="Proteomes" id="UP001516400"/>
    </source>
</evidence>
<gene>
    <name evidence="2" type="ORF">HHI36_008908</name>
</gene>
<name>A0ABD2MTR3_9CUCU</name>
<feature type="compositionally biased region" description="Basic and acidic residues" evidence="1">
    <location>
        <begin position="93"/>
        <end position="104"/>
    </location>
</feature>
<accession>A0ABD2MTR3</accession>
<organism evidence="2 3">
    <name type="scientific">Cryptolaemus montrouzieri</name>
    <dbReference type="NCBI Taxonomy" id="559131"/>
    <lineage>
        <taxon>Eukaryota</taxon>
        <taxon>Metazoa</taxon>
        <taxon>Ecdysozoa</taxon>
        <taxon>Arthropoda</taxon>
        <taxon>Hexapoda</taxon>
        <taxon>Insecta</taxon>
        <taxon>Pterygota</taxon>
        <taxon>Neoptera</taxon>
        <taxon>Endopterygota</taxon>
        <taxon>Coleoptera</taxon>
        <taxon>Polyphaga</taxon>
        <taxon>Cucujiformia</taxon>
        <taxon>Coccinelloidea</taxon>
        <taxon>Coccinellidae</taxon>
        <taxon>Scymninae</taxon>
        <taxon>Scymnini</taxon>
        <taxon>Cryptolaemus</taxon>
    </lineage>
</organism>
<evidence type="ECO:0000313" key="2">
    <source>
        <dbReference type="EMBL" id="KAL3269850.1"/>
    </source>
</evidence>
<dbReference type="Proteomes" id="UP001516400">
    <property type="component" value="Unassembled WGS sequence"/>
</dbReference>
<feature type="compositionally biased region" description="Basic residues" evidence="1">
    <location>
        <begin position="105"/>
        <end position="120"/>
    </location>
</feature>
<protein>
    <submittedName>
        <fullName evidence="2">Uncharacterized protein</fullName>
    </submittedName>
</protein>
<dbReference type="AlphaFoldDB" id="A0ABD2MTR3"/>
<feature type="region of interest" description="Disordered" evidence="1">
    <location>
        <begin position="63"/>
        <end position="120"/>
    </location>
</feature>
<reference evidence="2 3" key="1">
    <citation type="journal article" date="2021" name="BMC Biol.">
        <title>Horizontally acquired antibacterial genes associated with adaptive radiation of ladybird beetles.</title>
        <authorList>
            <person name="Li H.S."/>
            <person name="Tang X.F."/>
            <person name="Huang Y.H."/>
            <person name="Xu Z.Y."/>
            <person name="Chen M.L."/>
            <person name="Du X.Y."/>
            <person name="Qiu B.Y."/>
            <person name="Chen P.T."/>
            <person name="Zhang W."/>
            <person name="Slipinski A."/>
            <person name="Escalona H.E."/>
            <person name="Waterhouse R.M."/>
            <person name="Zwick A."/>
            <person name="Pang H."/>
        </authorList>
    </citation>
    <scope>NUCLEOTIDE SEQUENCE [LARGE SCALE GENOMIC DNA]</scope>
    <source>
        <strain evidence="2">SYSU2018</strain>
    </source>
</reference>
<keyword evidence="3" id="KW-1185">Reference proteome</keyword>
<evidence type="ECO:0000256" key="1">
    <source>
        <dbReference type="SAM" id="MobiDB-lite"/>
    </source>
</evidence>
<comment type="caution">
    <text evidence="2">The sequence shown here is derived from an EMBL/GenBank/DDBJ whole genome shotgun (WGS) entry which is preliminary data.</text>
</comment>
<sequence length="120" mass="14241">MLMDSRMMRNPGRLLSIYEKNWNLPIWGMWDAGVDCSQLDQNDNCHENIDTQRNLTANENFISPAQFRPHLKAQPRKNIRKSRKKGKSIIVKDTPEKDEIERERLAKKRQKKNPIKKLKE</sequence>
<proteinExistence type="predicted"/>
<feature type="compositionally biased region" description="Basic residues" evidence="1">
    <location>
        <begin position="69"/>
        <end position="87"/>
    </location>
</feature>
<dbReference type="EMBL" id="JABFTP020000021">
    <property type="protein sequence ID" value="KAL3269850.1"/>
    <property type="molecule type" value="Genomic_DNA"/>
</dbReference>